<sequence length="63" mass="7299">MQKFGNIPVTGVIDNATIGLLRRKRCGLPDLIRSSDEYSHKGTRPKRYALQGLKWKRTNLSWR</sequence>
<protein>
    <submittedName>
        <fullName evidence="1">Matrix metalloproteinase-17-like protein</fullName>
    </submittedName>
</protein>
<dbReference type="OrthoDB" id="406838at2759"/>
<gene>
    <name evidence="1" type="ORF">B4U79_03497</name>
</gene>
<dbReference type="STRING" id="1965070.A0A443RR11"/>
<evidence type="ECO:0000313" key="1">
    <source>
        <dbReference type="EMBL" id="RWS17669.1"/>
    </source>
</evidence>
<reference evidence="1 2" key="1">
    <citation type="journal article" date="2018" name="Gigascience">
        <title>Genomes of trombidid mites reveal novel predicted allergens and laterally-transferred genes associated with secondary metabolism.</title>
        <authorList>
            <person name="Dong X."/>
            <person name="Chaisiri K."/>
            <person name="Xia D."/>
            <person name="Armstrong S.D."/>
            <person name="Fang Y."/>
            <person name="Donnelly M.J."/>
            <person name="Kadowaki T."/>
            <person name="McGarry J.W."/>
            <person name="Darby A.C."/>
            <person name="Makepeace B.L."/>
        </authorList>
    </citation>
    <scope>NUCLEOTIDE SEQUENCE [LARGE SCALE GENOMIC DNA]</scope>
    <source>
        <strain evidence="1">UoL-WK</strain>
    </source>
</reference>
<dbReference type="Proteomes" id="UP000285301">
    <property type="component" value="Unassembled WGS sequence"/>
</dbReference>
<dbReference type="SUPFAM" id="SSF47090">
    <property type="entry name" value="PGBD-like"/>
    <property type="match status" value="1"/>
</dbReference>
<accession>A0A443RR11</accession>
<dbReference type="InterPro" id="IPR036365">
    <property type="entry name" value="PGBD-like_sf"/>
</dbReference>
<dbReference type="GO" id="GO:0008237">
    <property type="term" value="F:metallopeptidase activity"/>
    <property type="evidence" value="ECO:0007669"/>
    <property type="project" value="InterPro"/>
</dbReference>
<proteinExistence type="predicted"/>
<dbReference type="InterPro" id="IPR024079">
    <property type="entry name" value="MetalloPept_cat_dom_sf"/>
</dbReference>
<comment type="caution">
    <text evidence="1">The sequence shown here is derived from an EMBL/GenBank/DDBJ whole genome shotgun (WGS) entry which is preliminary data.</text>
</comment>
<keyword evidence="2" id="KW-1185">Reference proteome</keyword>
<organism evidence="1 2">
    <name type="scientific">Dinothrombium tinctorium</name>
    <dbReference type="NCBI Taxonomy" id="1965070"/>
    <lineage>
        <taxon>Eukaryota</taxon>
        <taxon>Metazoa</taxon>
        <taxon>Ecdysozoa</taxon>
        <taxon>Arthropoda</taxon>
        <taxon>Chelicerata</taxon>
        <taxon>Arachnida</taxon>
        <taxon>Acari</taxon>
        <taxon>Acariformes</taxon>
        <taxon>Trombidiformes</taxon>
        <taxon>Prostigmata</taxon>
        <taxon>Anystina</taxon>
        <taxon>Parasitengona</taxon>
        <taxon>Trombidioidea</taxon>
        <taxon>Trombidiidae</taxon>
        <taxon>Dinothrombium</taxon>
    </lineage>
</organism>
<evidence type="ECO:0000313" key="2">
    <source>
        <dbReference type="Proteomes" id="UP000285301"/>
    </source>
</evidence>
<dbReference type="EMBL" id="NCKU01000048">
    <property type="protein sequence ID" value="RWS17669.1"/>
    <property type="molecule type" value="Genomic_DNA"/>
</dbReference>
<dbReference type="Gene3D" id="3.40.390.10">
    <property type="entry name" value="Collagenase (Catalytic Domain)"/>
    <property type="match status" value="1"/>
</dbReference>
<dbReference type="AlphaFoldDB" id="A0A443RR11"/>
<name>A0A443RR11_9ACAR</name>